<dbReference type="PANTHER" id="PTHR43725:SF47">
    <property type="entry name" value="UDP-GLUCOSE 4-EPIMERASE"/>
    <property type="match status" value="1"/>
</dbReference>
<dbReference type="InterPro" id="IPR016040">
    <property type="entry name" value="NAD(P)-bd_dom"/>
</dbReference>
<gene>
    <name evidence="11" type="primary">galE</name>
</gene>
<dbReference type="InterPro" id="IPR036291">
    <property type="entry name" value="NAD(P)-bd_dom_sf"/>
</dbReference>
<dbReference type="EC" id="5.1.3.2" evidence="5 9"/>
<dbReference type="PANTHER" id="PTHR43725">
    <property type="entry name" value="UDP-GLUCOSE 4-EPIMERASE"/>
    <property type="match status" value="1"/>
</dbReference>
<dbReference type="GO" id="GO:0003978">
    <property type="term" value="F:UDP-glucose 4-epimerase activity"/>
    <property type="evidence" value="ECO:0007669"/>
    <property type="project" value="UniProtKB-UniRule"/>
</dbReference>
<dbReference type="NCBIfam" id="TIGR01179">
    <property type="entry name" value="galE"/>
    <property type="match status" value="1"/>
</dbReference>
<evidence type="ECO:0000256" key="2">
    <source>
        <dbReference type="ARBA" id="ARBA00001911"/>
    </source>
</evidence>
<dbReference type="CDD" id="cd05247">
    <property type="entry name" value="UDP_G4E_1_SDR_e"/>
    <property type="match status" value="1"/>
</dbReference>
<evidence type="ECO:0000256" key="9">
    <source>
        <dbReference type="RuleBase" id="RU366046"/>
    </source>
</evidence>
<dbReference type="Pfam" id="PF16363">
    <property type="entry name" value="GDP_Man_Dehyd"/>
    <property type="match status" value="1"/>
</dbReference>
<evidence type="ECO:0000259" key="10">
    <source>
        <dbReference type="Pfam" id="PF16363"/>
    </source>
</evidence>
<dbReference type="RefSeq" id="WP_099587990.1">
    <property type="nucleotide sequence ID" value="NZ_CP024282.1"/>
</dbReference>
<reference evidence="11" key="1">
    <citation type="submission" date="2019-07" db="EMBL/GenBank/DDBJ databases">
        <title>Overview of O-antigen diversity of Escherichia albertii, an emerging enteropathogen; genetic structure, serology, and development of O-genotyping method.</title>
        <authorList>
            <person name="Ooka T."/>
            <person name="Seto K."/>
            <person name="Ogura Y."/>
            <person name="Iguchi A."/>
            <person name="Imura N."/>
            <person name="Honda M."/>
            <person name="Etoh Y."/>
            <person name="Ikeda T."/>
            <person name="Sugitani W."/>
            <person name="Konno T."/>
            <person name="Kawano K."/>
            <person name="Kudo Y."/>
            <person name="Murakami K."/>
            <person name="Hayashi T."/>
            <person name="Nishi J."/>
        </authorList>
    </citation>
    <scope>NUCLEOTIDE SEQUENCE</scope>
    <source>
        <strain evidence="11">2014C-4356</strain>
    </source>
</reference>
<dbReference type="NCBIfam" id="NF007956">
    <property type="entry name" value="PRK10675.1"/>
    <property type="match status" value="1"/>
</dbReference>
<dbReference type="GO" id="GO:0006012">
    <property type="term" value="P:galactose metabolic process"/>
    <property type="evidence" value="ECO:0007669"/>
    <property type="project" value="UniProtKB-UniPathway"/>
</dbReference>
<evidence type="ECO:0000256" key="5">
    <source>
        <dbReference type="ARBA" id="ARBA00013189"/>
    </source>
</evidence>
<comment type="subunit">
    <text evidence="9">Homodimer.</text>
</comment>
<keyword evidence="8 9" id="KW-0413">Isomerase</keyword>
<organism evidence="11">
    <name type="scientific">Escherichia albertii</name>
    <dbReference type="NCBI Taxonomy" id="208962"/>
    <lineage>
        <taxon>Bacteria</taxon>
        <taxon>Pseudomonadati</taxon>
        <taxon>Pseudomonadota</taxon>
        <taxon>Gammaproteobacteria</taxon>
        <taxon>Enterobacterales</taxon>
        <taxon>Enterobacteriaceae</taxon>
        <taxon>Escherichia</taxon>
    </lineage>
</organism>
<dbReference type="UniPathway" id="UPA00214"/>
<feature type="domain" description="NAD(P)-binding" evidence="10">
    <location>
        <begin position="4"/>
        <end position="324"/>
    </location>
</feature>
<dbReference type="Gene3D" id="3.90.25.10">
    <property type="entry name" value="UDP-galactose 4-epimerase, domain 1"/>
    <property type="match status" value="1"/>
</dbReference>
<accession>A0A5A4U7G0</accession>
<keyword evidence="9" id="KW-0119">Carbohydrate metabolism</keyword>
<evidence type="ECO:0000256" key="7">
    <source>
        <dbReference type="ARBA" id="ARBA00023027"/>
    </source>
</evidence>
<evidence type="ECO:0000256" key="3">
    <source>
        <dbReference type="ARBA" id="ARBA00004947"/>
    </source>
</evidence>
<name>A0A5A4U7G0_ESCAL</name>
<evidence type="ECO:0000256" key="8">
    <source>
        <dbReference type="ARBA" id="ARBA00023235"/>
    </source>
</evidence>
<keyword evidence="7 9" id="KW-0520">NAD</keyword>
<evidence type="ECO:0000256" key="1">
    <source>
        <dbReference type="ARBA" id="ARBA00000083"/>
    </source>
</evidence>
<comment type="similarity">
    <text evidence="4 9">Belongs to the NAD(P)-dependent epimerase/dehydratase family.</text>
</comment>
<comment type="pathway">
    <text evidence="3 9">Carbohydrate metabolism; galactose metabolism.</text>
</comment>
<dbReference type="InterPro" id="IPR005886">
    <property type="entry name" value="UDP_G4E"/>
</dbReference>
<protein>
    <recommendedName>
        <fullName evidence="6 9">UDP-glucose 4-epimerase</fullName>
        <ecNumber evidence="5 9">5.1.3.2</ecNumber>
    </recommendedName>
</protein>
<dbReference type="SUPFAM" id="SSF51735">
    <property type="entry name" value="NAD(P)-binding Rossmann-fold domains"/>
    <property type="match status" value="1"/>
</dbReference>
<comment type="cofactor">
    <cofactor evidence="2 9">
        <name>NAD(+)</name>
        <dbReference type="ChEBI" id="CHEBI:57540"/>
    </cofactor>
</comment>
<dbReference type="GO" id="GO:0005829">
    <property type="term" value="C:cytosol"/>
    <property type="evidence" value="ECO:0007669"/>
    <property type="project" value="TreeGrafter"/>
</dbReference>
<comment type="catalytic activity">
    <reaction evidence="1 9">
        <text>UDP-alpha-D-glucose = UDP-alpha-D-galactose</text>
        <dbReference type="Rhea" id="RHEA:22168"/>
        <dbReference type="ChEBI" id="CHEBI:58885"/>
        <dbReference type="ChEBI" id="CHEBI:66914"/>
        <dbReference type="EC" id="5.1.3.2"/>
    </reaction>
</comment>
<dbReference type="EMBL" id="LC494354">
    <property type="protein sequence ID" value="BBM63116.1"/>
    <property type="molecule type" value="Genomic_DNA"/>
</dbReference>
<evidence type="ECO:0000256" key="4">
    <source>
        <dbReference type="ARBA" id="ARBA00007637"/>
    </source>
</evidence>
<dbReference type="Gene3D" id="3.40.50.720">
    <property type="entry name" value="NAD(P)-binding Rossmann-like Domain"/>
    <property type="match status" value="1"/>
</dbReference>
<evidence type="ECO:0000313" key="11">
    <source>
        <dbReference type="EMBL" id="BBM63116.1"/>
    </source>
</evidence>
<proteinExistence type="inferred from homology"/>
<sequence length="359" mass="40113">MSILVTGGCGYIGIHTIYTLITQGYDVVVLDNLTNSSIEPLQRVELMTDCNIPFYKGNVGDKKLLTEIFNKHQITAVIHFAGLKSVSESIKKPIEYYSNNVTQTLSLLESMIDNNIKSFIFSSSATVYGKPNGCPIKESHQIGNTTNPYGTSKFVVELMLSDLCKAYDDLNITILRYFNPIGAHESGNIGEDPNGIPNNLFPYLTKVAIGEYSYLNVYGDDYSTYDGSGIRDYIHVVDLAEAHAKALSKNLVSTGLKTYNLGTGKGYSVFEVIETFEKTTGIKIPYRIMPRRDGDVAECWSNSLKANEELEWKATRDLSDMVRDAWNWQMKNPHGYGNNDNIHDDTLSDSKTNALKMHF</sequence>
<evidence type="ECO:0000256" key="6">
    <source>
        <dbReference type="ARBA" id="ARBA00018569"/>
    </source>
</evidence>
<dbReference type="AlphaFoldDB" id="A0A5A4U7G0"/>